<keyword evidence="3" id="KW-1185">Reference proteome</keyword>
<gene>
    <name evidence="2" type="ORF">AVEN_247696_1</name>
</gene>
<comment type="caution">
    <text evidence="2">The sequence shown here is derived from an EMBL/GenBank/DDBJ whole genome shotgun (WGS) entry which is preliminary data.</text>
</comment>
<name>A0A4Y2GJR4_ARAVE</name>
<protein>
    <recommendedName>
        <fullName evidence="1">Endonuclease/exonuclease/phosphatase domain-containing protein</fullName>
    </recommendedName>
</protein>
<dbReference type="EMBL" id="BGPR01001443">
    <property type="protein sequence ID" value="GBM54082.1"/>
    <property type="molecule type" value="Genomic_DNA"/>
</dbReference>
<dbReference type="Proteomes" id="UP000499080">
    <property type="component" value="Unassembled WGS sequence"/>
</dbReference>
<feature type="domain" description="Endonuclease/exonuclease/phosphatase" evidence="1">
    <location>
        <begin position="13"/>
        <end position="103"/>
    </location>
</feature>
<evidence type="ECO:0000259" key="1">
    <source>
        <dbReference type="Pfam" id="PF14529"/>
    </source>
</evidence>
<dbReference type="AlphaFoldDB" id="A0A4Y2GJR4"/>
<dbReference type="Gene3D" id="3.60.10.10">
    <property type="entry name" value="Endonuclease/exonuclease/phosphatase"/>
    <property type="match status" value="1"/>
</dbReference>
<evidence type="ECO:0000313" key="3">
    <source>
        <dbReference type="Proteomes" id="UP000499080"/>
    </source>
</evidence>
<dbReference type="InterPro" id="IPR036691">
    <property type="entry name" value="Endo/exonu/phosph_ase_sf"/>
</dbReference>
<sequence>MAIKIQTSIGPLSIISIYSSLYSDIQDTIQDISQFVTSLTQESLLIGADMNSHSTLWGYPNDNPRANAMEDFISSTKLHLLNVKDAGLTFQKHNAKGAPDLKAFNWPTSFEYNILGSS</sequence>
<organism evidence="2 3">
    <name type="scientific">Araneus ventricosus</name>
    <name type="common">Orbweaver spider</name>
    <name type="synonym">Epeira ventricosa</name>
    <dbReference type="NCBI Taxonomy" id="182803"/>
    <lineage>
        <taxon>Eukaryota</taxon>
        <taxon>Metazoa</taxon>
        <taxon>Ecdysozoa</taxon>
        <taxon>Arthropoda</taxon>
        <taxon>Chelicerata</taxon>
        <taxon>Arachnida</taxon>
        <taxon>Araneae</taxon>
        <taxon>Araneomorphae</taxon>
        <taxon>Entelegynae</taxon>
        <taxon>Araneoidea</taxon>
        <taxon>Araneidae</taxon>
        <taxon>Araneus</taxon>
    </lineage>
</organism>
<dbReference type="InterPro" id="IPR005135">
    <property type="entry name" value="Endo/exonuclease/phosphatase"/>
</dbReference>
<reference evidence="2 3" key="1">
    <citation type="journal article" date="2019" name="Sci. Rep.">
        <title>Orb-weaving spider Araneus ventricosus genome elucidates the spidroin gene catalogue.</title>
        <authorList>
            <person name="Kono N."/>
            <person name="Nakamura H."/>
            <person name="Ohtoshi R."/>
            <person name="Moran D.A.P."/>
            <person name="Shinohara A."/>
            <person name="Yoshida Y."/>
            <person name="Fujiwara M."/>
            <person name="Mori M."/>
            <person name="Tomita M."/>
            <person name="Arakawa K."/>
        </authorList>
    </citation>
    <scope>NUCLEOTIDE SEQUENCE [LARGE SCALE GENOMIC DNA]</scope>
</reference>
<evidence type="ECO:0000313" key="2">
    <source>
        <dbReference type="EMBL" id="GBM54082.1"/>
    </source>
</evidence>
<dbReference type="OrthoDB" id="6437148at2759"/>
<dbReference type="Pfam" id="PF14529">
    <property type="entry name" value="Exo_endo_phos_2"/>
    <property type="match status" value="1"/>
</dbReference>
<proteinExistence type="predicted"/>
<dbReference type="SUPFAM" id="SSF56219">
    <property type="entry name" value="DNase I-like"/>
    <property type="match status" value="1"/>
</dbReference>
<dbReference type="GO" id="GO:0003824">
    <property type="term" value="F:catalytic activity"/>
    <property type="evidence" value="ECO:0007669"/>
    <property type="project" value="InterPro"/>
</dbReference>
<accession>A0A4Y2GJR4</accession>